<reference evidence="2 3" key="1">
    <citation type="submission" date="2019-04" db="EMBL/GenBank/DDBJ databases">
        <authorList>
            <person name="Hwang J.C."/>
        </authorList>
    </citation>
    <scope>NUCLEOTIDE SEQUENCE [LARGE SCALE GENOMIC DNA]</scope>
    <source>
        <strain evidence="2 3">IMCC35001</strain>
    </source>
</reference>
<accession>A0A4U1BDT0</accession>
<dbReference type="OrthoDB" id="6257262at2"/>
<keyword evidence="3" id="KW-1185">Reference proteome</keyword>
<evidence type="ECO:0000313" key="2">
    <source>
        <dbReference type="EMBL" id="TKB49273.1"/>
    </source>
</evidence>
<feature type="signal peptide" evidence="1">
    <location>
        <begin position="1"/>
        <end position="26"/>
    </location>
</feature>
<protein>
    <submittedName>
        <fullName evidence="2">Uncharacterized protein</fullName>
    </submittedName>
</protein>
<dbReference type="RefSeq" id="WP_136852640.1">
    <property type="nucleotide sequence ID" value="NZ_SWCI01000004.1"/>
</dbReference>
<gene>
    <name evidence="2" type="ORF">FCL40_08010</name>
</gene>
<evidence type="ECO:0000313" key="3">
    <source>
        <dbReference type="Proteomes" id="UP000305674"/>
    </source>
</evidence>
<dbReference type="AlphaFoldDB" id="A0A4U1BDT0"/>
<dbReference type="EMBL" id="SWCI01000004">
    <property type="protein sequence ID" value="TKB49273.1"/>
    <property type="molecule type" value="Genomic_DNA"/>
</dbReference>
<sequence>MRSYKGLKRTTALAIALGLAAGSALAVHDTSTFELEGNAVQDSTPPPDDWATLYGGGGAATVFTGIVKDKNGADDIFTGGGSKTPNLIADWQWKTSPPPPDKNNITNAYAANYVVAGEQVIYFGADLFADNGDAELAFWFFQDDVQKSGSGFIGEHMDGDVYVAVKFSNGGTQSDIAVYEWWEMCDKQDVPGGNAPLIAGDCAADNIRVVIPLGPATCGFAGGDQACAITNGSEETAPWPYIPKSGTSGKFPPTTFFEGGINIFDVFGENKCFSSFMASTGASTSFTATAKDFALGDFNVCSVDVSKTCVNDSEADDTPTAITYNVRGCGYNDGGGAINISSLLNSINGGANYTPTDLTWYNPGMVDDGMGGTRPFNPTTDCNDPVKLAEAIASGTGVGDPISFDLAGGAALVYEFSETTASNGPSDTVTIDALGADGSDIDEDTASATCPLRTFAASFSVIKQCAADLEDIGSNLAVKINVNGSVCNTGEVTLTNLTLADDPDMLTGVSVTLTPVSTTLAPSGQPGDCTTYTGSYYPDTIPAGDICPFADQVEAKAKAPINSAGAGCTLLGDGTSECKADSNTATCNLRAVNGDADCSTGPLSPLP</sequence>
<comment type="caution">
    <text evidence="2">The sequence shown here is derived from an EMBL/GenBank/DDBJ whole genome shotgun (WGS) entry which is preliminary data.</text>
</comment>
<keyword evidence="1" id="KW-0732">Signal</keyword>
<dbReference type="Proteomes" id="UP000305674">
    <property type="component" value="Unassembled WGS sequence"/>
</dbReference>
<name>A0A4U1BDT0_9GAMM</name>
<proteinExistence type="predicted"/>
<feature type="chain" id="PRO_5020353097" evidence="1">
    <location>
        <begin position="27"/>
        <end position="607"/>
    </location>
</feature>
<evidence type="ECO:0000256" key="1">
    <source>
        <dbReference type="SAM" id="SignalP"/>
    </source>
</evidence>
<organism evidence="2 3">
    <name type="scientific">Ferrimonas sediminicola</name>
    <dbReference type="NCBI Taxonomy" id="2569538"/>
    <lineage>
        <taxon>Bacteria</taxon>
        <taxon>Pseudomonadati</taxon>
        <taxon>Pseudomonadota</taxon>
        <taxon>Gammaproteobacteria</taxon>
        <taxon>Alteromonadales</taxon>
        <taxon>Ferrimonadaceae</taxon>
        <taxon>Ferrimonas</taxon>
    </lineage>
</organism>